<dbReference type="SUPFAM" id="SSF57716">
    <property type="entry name" value="Glucocorticoid receptor-like (DNA-binding domain)"/>
    <property type="match status" value="1"/>
</dbReference>
<keyword evidence="10" id="KW-0234">DNA repair</keyword>
<proteinExistence type="inferred from homology"/>
<dbReference type="SUPFAM" id="SSF46946">
    <property type="entry name" value="S13-like H2TH domain"/>
    <property type="match status" value="1"/>
</dbReference>
<keyword evidence="9" id="KW-0238">DNA-binding</keyword>
<dbReference type="EMBL" id="CAEZXL010000001">
    <property type="protein sequence ID" value="CAB4677572.1"/>
    <property type="molecule type" value="Genomic_DNA"/>
</dbReference>
<reference evidence="16" key="1">
    <citation type="submission" date="2020-05" db="EMBL/GenBank/DDBJ databases">
        <authorList>
            <person name="Chiriac C."/>
            <person name="Salcher M."/>
            <person name="Ghai R."/>
            <person name="Kavagutti S V."/>
        </authorList>
    </citation>
    <scope>NUCLEOTIDE SEQUENCE</scope>
</reference>
<dbReference type="PROSITE" id="PS51068">
    <property type="entry name" value="FPG_CAT"/>
    <property type="match status" value="1"/>
</dbReference>
<dbReference type="Pfam" id="PF06831">
    <property type="entry name" value="H2TH"/>
    <property type="match status" value="1"/>
</dbReference>
<dbReference type="SUPFAM" id="SSF81624">
    <property type="entry name" value="N-terminal domain of MutM-like DNA repair proteins"/>
    <property type="match status" value="1"/>
</dbReference>
<evidence type="ECO:0000256" key="4">
    <source>
        <dbReference type="ARBA" id="ARBA00022723"/>
    </source>
</evidence>
<evidence type="ECO:0000256" key="2">
    <source>
        <dbReference type="ARBA" id="ARBA00009409"/>
    </source>
</evidence>
<keyword evidence="12" id="KW-0511">Multifunctional enzyme</keyword>
<feature type="domain" description="Formamidopyrimidine-DNA glycosylase catalytic" evidence="15">
    <location>
        <begin position="2"/>
        <end position="98"/>
    </location>
</feature>
<dbReference type="GO" id="GO:0006284">
    <property type="term" value="P:base-excision repair"/>
    <property type="evidence" value="ECO:0007669"/>
    <property type="project" value="InterPro"/>
</dbReference>
<dbReference type="Gene3D" id="3.20.190.10">
    <property type="entry name" value="MutM-like, N-terminal"/>
    <property type="match status" value="1"/>
</dbReference>
<dbReference type="InterPro" id="IPR015886">
    <property type="entry name" value="H2TH_FPG"/>
</dbReference>
<keyword evidence="13" id="KW-0326">Glycosidase</keyword>
<dbReference type="Gene3D" id="1.10.8.50">
    <property type="match status" value="1"/>
</dbReference>
<sequence length="263" mass="29602">MPEGHTVQRTANEFNEHFQGKKIKVDSPQGRFASEAKLINNRVLVQARAIGKQLFLDFDNGLTCRIHLGIYGKWRFTSQKDKELPGQVRARFFTKEFLADLRGPTVCEVIDSKSVKLVEQRLGPDPTNPDPRKTELARFVDRVSNSKSPIGLLLMNQDVVSGIGNVYRAELLFRAGISPHIPGNELEVAAIKALWVDAVKLMKVGVATGFMITRDELAKKNPVKAERNYVYKREGEKCLRCGALVAIEMMNSRKLYWCPGCQN</sequence>
<evidence type="ECO:0000259" key="15">
    <source>
        <dbReference type="PROSITE" id="PS51068"/>
    </source>
</evidence>
<evidence type="ECO:0000256" key="9">
    <source>
        <dbReference type="ARBA" id="ARBA00023125"/>
    </source>
</evidence>
<dbReference type="GO" id="GO:0140078">
    <property type="term" value="F:class I DNA-(apurinic or apyrimidinic site) endonuclease activity"/>
    <property type="evidence" value="ECO:0007669"/>
    <property type="project" value="UniProtKB-EC"/>
</dbReference>
<dbReference type="InterPro" id="IPR012319">
    <property type="entry name" value="FPG_cat"/>
</dbReference>
<keyword evidence="5" id="KW-0227">DNA damage</keyword>
<dbReference type="CDD" id="cd08970">
    <property type="entry name" value="AcNei1_N"/>
    <property type="match status" value="1"/>
</dbReference>
<keyword evidence="6" id="KW-0863">Zinc-finger</keyword>
<comment type="similarity">
    <text evidence="2">Belongs to the FPG family.</text>
</comment>
<organism evidence="16">
    <name type="scientific">freshwater metagenome</name>
    <dbReference type="NCBI Taxonomy" id="449393"/>
    <lineage>
        <taxon>unclassified sequences</taxon>
        <taxon>metagenomes</taxon>
        <taxon>ecological metagenomes</taxon>
    </lineage>
</organism>
<protein>
    <recommendedName>
        <fullName evidence="3">DNA-(apurinic or apyrimidinic site) lyase</fullName>
        <ecNumber evidence="3">4.2.99.18</ecNumber>
    </recommendedName>
</protein>
<keyword evidence="11" id="KW-0456">Lyase</keyword>
<accession>A0A6J6MUT2</accession>
<dbReference type="EC" id="4.2.99.18" evidence="3"/>
<keyword evidence="8" id="KW-0862">Zinc</keyword>
<evidence type="ECO:0000256" key="3">
    <source>
        <dbReference type="ARBA" id="ARBA00012720"/>
    </source>
</evidence>
<dbReference type="GO" id="GO:0003684">
    <property type="term" value="F:damaged DNA binding"/>
    <property type="evidence" value="ECO:0007669"/>
    <property type="project" value="InterPro"/>
</dbReference>
<evidence type="ECO:0000256" key="1">
    <source>
        <dbReference type="ARBA" id="ARBA00001947"/>
    </source>
</evidence>
<dbReference type="InterPro" id="IPR010979">
    <property type="entry name" value="Ribosomal_uS13-like_H2TH"/>
</dbReference>
<evidence type="ECO:0000256" key="7">
    <source>
        <dbReference type="ARBA" id="ARBA00022801"/>
    </source>
</evidence>
<dbReference type="InterPro" id="IPR000214">
    <property type="entry name" value="Znf_DNA_glyclase/AP_lyase"/>
</dbReference>
<evidence type="ECO:0000256" key="6">
    <source>
        <dbReference type="ARBA" id="ARBA00022771"/>
    </source>
</evidence>
<dbReference type="InterPro" id="IPR035937">
    <property type="entry name" value="FPG_N"/>
</dbReference>
<dbReference type="AlphaFoldDB" id="A0A6J6MUT2"/>
<dbReference type="Pfam" id="PF01149">
    <property type="entry name" value="Fapy_DNA_glyco"/>
    <property type="match status" value="1"/>
</dbReference>
<keyword evidence="7" id="KW-0378">Hydrolase</keyword>
<name>A0A6J6MUT2_9ZZZZ</name>
<dbReference type="PANTHER" id="PTHR42697">
    <property type="entry name" value="ENDONUCLEASE 8"/>
    <property type="match status" value="1"/>
</dbReference>
<evidence type="ECO:0000256" key="8">
    <source>
        <dbReference type="ARBA" id="ARBA00022833"/>
    </source>
</evidence>
<dbReference type="PANTHER" id="PTHR42697:SF1">
    <property type="entry name" value="ENDONUCLEASE 8"/>
    <property type="match status" value="1"/>
</dbReference>
<keyword evidence="4" id="KW-0479">Metal-binding</keyword>
<comment type="cofactor">
    <cofactor evidence="1">
        <name>Zn(2+)</name>
        <dbReference type="ChEBI" id="CHEBI:29105"/>
    </cofactor>
</comment>
<dbReference type="GO" id="GO:0008270">
    <property type="term" value="F:zinc ion binding"/>
    <property type="evidence" value="ECO:0007669"/>
    <property type="project" value="UniProtKB-KW"/>
</dbReference>
<dbReference type="GO" id="GO:0000703">
    <property type="term" value="F:oxidized pyrimidine nucleobase lesion DNA N-glycosylase activity"/>
    <property type="evidence" value="ECO:0007669"/>
    <property type="project" value="TreeGrafter"/>
</dbReference>
<gene>
    <name evidence="16" type="ORF">UFOPK2373_00012</name>
</gene>
<evidence type="ECO:0000256" key="5">
    <source>
        <dbReference type="ARBA" id="ARBA00022763"/>
    </source>
</evidence>
<dbReference type="SMART" id="SM00898">
    <property type="entry name" value="Fapy_DNA_glyco"/>
    <property type="match status" value="1"/>
</dbReference>
<dbReference type="PROSITE" id="PS51066">
    <property type="entry name" value="ZF_FPG_2"/>
    <property type="match status" value="1"/>
</dbReference>
<dbReference type="Pfam" id="PF06827">
    <property type="entry name" value="zf-FPG_IleRS"/>
    <property type="match status" value="1"/>
</dbReference>
<evidence type="ECO:0000256" key="10">
    <source>
        <dbReference type="ARBA" id="ARBA00023204"/>
    </source>
</evidence>
<evidence type="ECO:0000259" key="14">
    <source>
        <dbReference type="PROSITE" id="PS51066"/>
    </source>
</evidence>
<evidence type="ECO:0000256" key="12">
    <source>
        <dbReference type="ARBA" id="ARBA00023268"/>
    </source>
</evidence>
<feature type="domain" description="FPG-type" evidence="14">
    <location>
        <begin position="229"/>
        <end position="263"/>
    </location>
</feature>
<evidence type="ECO:0000313" key="16">
    <source>
        <dbReference type="EMBL" id="CAB4677572.1"/>
    </source>
</evidence>
<dbReference type="SMART" id="SM01232">
    <property type="entry name" value="H2TH"/>
    <property type="match status" value="1"/>
</dbReference>
<evidence type="ECO:0000256" key="11">
    <source>
        <dbReference type="ARBA" id="ARBA00023239"/>
    </source>
</evidence>
<evidence type="ECO:0000256" key="13">
    <source>
        <dbReference type="ARBA" id="ARBA00023295"/>
    </source>
</evidence>
<dbReference type="InterPro" id="IPR010663">
    <property type="entry name" value="Znf_FPG/IleRS"/>
</dbReference>